<accession>A0A9X1HCW0</accession>
<dbReference type="EMBL" id="JAINUY010000006">
    <property type="protein sequence ID" value="MBZ4036800.1"/>
    <property type="molecule type" value="Genomic_DNA"/>
</dbReference>
<dbReference type="Proteomes" id="UP001139366">
    <property type="component" value="Unassembled WGS sequence"/>
</dbReference>
<reference evidence="1 2" key="1">
    <citation type="journal article" date="2023" name="Antonie Van Leeuwenhoek">
        <title>Flavobacterium potami sp. nov., a multi-metal resistance genes harbouring bacterium isolated from shallow river silt.</title>
        <authorList>
            <person name="Li S."/>
            <person name="Mao S."/>
            <person name="Mu W."/>
            <person name="Guo B."/>
            <person name="Li C."/>
            <person name="Zhu Q."/>
            <person name="Hou X."/>
            <person name="Zhao Y."/>
            <person name="Wei S."/>
            <person name="Liu H."/>
            <person name="Liu A."/>
        </authorList>
    </citation>
    <scope>NUCLEOTIDE SEQUENCE [LARGE SCALE GENOMIC DNA]</scope>
    <source>
        <strain evidence="1 2">17A</strain>
    </source>
</reference>
<dbReference type="AlphaFoldDB" id="A0A9X1HCW0"/>
<dbReference type="Pfam" id="PF14054">
    <property type="entry name" value="DUF4249"/>
    <property type="match status" value="1"/>
</dbReference>
<organism evidence="1 2">
    <name type="scientific">Flavobacterium potami</name>
    <dbReference type="NCBI Taxonomy" id="2872310"/>
    <lineage>
        <taxon>Bacteria</taxon>
        <taxon>Pseudomonadati</taxon>
        <taxon>Bacteroidota</taxon>
        <taxon>Flavobacteriia</taxon>
        <taxon>Flavobacteriales</taxon>
        <taxon>Flavobacteriaceae</taxon>
        <taxon>Flavobacterium</taxon>
    </lineage>
</organism>
<dbReference type="InterPro" id="IPR025345">
    <property type="entry name" value="DUF4249"/>
</dbReference>
<sequence length="303" mass="34459">MKPEDFQFSESYLEFLIILNFNAMNKMKKYTVMNRALALISLLFVFSFASCEDVVNLDLPNGETKLVIDAEIIWKKGTDGKEQTIKISKTAPYYNNSTPKVSGAQVRVENSNGDVFTFNETEAGVYKCTNFIPVIDAEYKLFVDAEGQSFTAVEKLTSVTPINKVEQKIVPDFDGTDIIELTFYYNDPADQTNFYITDYQASFLIYPEYEITNDEFYNGNEISTRYSNEDKMKPGNTVSITHRGVSKNFFNYWKLILEASNSNPFSVPPGSIRGNIVNTTDASNYAFGYFRICEADQVNYLVK</sequence>
<evidence type="ECO:0000313" key="2">
    <source>
        <dbReference type="Proteomes" id="UP001139366"/>
    </source>
</evidence>
<proteinExistence type="predicted"/>
<protein>
    <submittedName>
        <fullName evidence="1">DUF4249 domain-containing protein</fullName>
    </submittedName>
</protein>
<evidence type="ECO:0000313" key="1">
    <source>
        <dbReference type="EMBL" id="MBZ4036800.1"/>
    </source>
</evidence>
<name>A0A9X1HCW0_9FLAO</name>
<keyword evidence="2" id="KW-1185">Reference proteome</keyword>
<comment type="caution">
    <text evidence="1">The sequence shown here is derived from an EMBL/GenBank/DDBJ whole genome shotgun (WGS) entry which is preliminary data.</text>
</comment>
<gene>
    <name evidence="1" type="ORF">K6T82_18670</name>
</gene>